<dbReference type="CDD" id="cd07493">
    <property type="entry name" value="Peptidases_S8_9"/>
    <property type="match status" value="1"/>
</dbReference>
<accession>A0ABV9PIN7</accession>
<proteinExistence type="inferred from homology"/>
<evidence type="ECO:0000256" key="3">
    <source>
        <dbReference type="ARBA" id="ARBA00022729"/>
    </source>
</evidence>
<feature type="chain" id="PRO_5046399269" evidence="8">
    <location>
        <begin position="19"/>
        <end position="535"/>
    </location>
</feature>
<dbReference type="Proteomes" id="UP001595935">
    <property type="component" value="Unassembled WGS sequence"/>
</dbReference>
<dbReference type="RefSeq" id="WP_213259498.1">
    <property type="nucleotide sequence ID" value="NZ_JAGYWA010000007.1"/>
</dbReference>
<dbReference type="EMBL" id="JBHSGV010000007">
    <property type="protein sequence ID" value="MFC4749261.1"/>
    <property type="molecule type" value="Genomic_DNA"/>
</dbReference>
<evidence type="ECO:0000256" key="6">
    <source>
        <dbReference type="PROSITE-ProRule" id="PRU01240"/>
    </source>
</evidence>
<dbReference type="Pfam" id="PF00082">
    <property type="entry name" value="Peptidase_S8"/>
    <property type="match status" value="1"/>
</dbReference>
<dbReference type="InterPro" id="IPR017317">
    <property type="entry name" value="Pept_S8_subtilisin_bacteroid-2"/>
</dbReference>
<keyword evidence="3 8" id="KW-0732">Signal</keyword>
<protein>
    <submittedName>
        <fullName evidence="11">S8 family serine peptidase</fullName>
    </submittedName>
</protein>
<dbReference type="InterPro" id="IPR000209">
    <property type="entry name" value="Peptidase_S8/S53_dom"/>
</dbReference>
<evidence type="ECO:0000256" key="8">
    <source>
        <dbReference type="SAM" id="SignalP"/>
    </source>
</evidence>
<dbReference type="InterPro" id="IPR026444">
    <property type="entry name" value="Secre_tail"/>
</dbReference>
<keyword evidence="4 6" id="KW-0378">Hydrolase</keyword>
<gene>
    <name evidence="11" type="ORF">ACFO5S_17560</name>
</gene>
<dbReference type="InterPro" id="IPR023827">
    <property type="entry name" value="Peptidase_S8_Asp-AS"/>
</dbReference>
<dbReference type="PROSITE" id="PS00136">
    <property type="entry name" value="SUBTILASE_ASP"/>
    <property type="match status" value="1"/>
</dbReference>
<dbReference type="InterPro" id="IPR050131">
    <property type="entry name" value="Peptidase_S8_subtilisin-like"/>
</dbReference>
<dbReference type="PRINTS" id="PR00723">
    <property type="entry name" value="SUBTILISIN"/>
</dbReference>
<keyword evidence="2 6" id="KW-0645">Protease</keyword>
<feature type="active site" description="Charge relay system" evidence="6">
    <location>
        <position position="177"/>
    </location>
</feature>
<evidence type="ECO:0000313" key="11">
    <source>
        <dbReference type="EMBL" id="MFC4749261.1"/>
    </source>
</evidence>
<sequence length="535" mass="57759">MRFNFTFLLLLLSFTVFSQEEAWVYFNAKPNAQSFYNNPLTGLSQKSLDRRTRQNIALDITDAPIESSFVSQIKTSTGITIMAQSKWLNALHIRGTKANIEALKLLSFVQKVDFADKTLNTTGKKVAENGGSQTLRKLETAVDYSYGNSANQIQMLNGQVLHQQNFTGEGKTIAVLDAGFPGVNTALPFANLRTNNRILGGYDYTKRNTNFYAGGSHGTMVLSTMGGYTENALVGTAPNASYYLFITEIDAEENPVEESLWVEAAEKADSLGVDIITTSLGYFGDRDLSRYNHTYSDMNGTTTFVSRGAEIAFSKGMIVLASAGNEGRTGEPHVGAPADAVSVIAVGSVDASKVRSGSSSIGPSFDNRIKPDVMAQGVAAVVSDPSGNSITANGTSFSCPIMAGMVACLWQAFPTKTNKEIKQMILTSADKFSSPDNNYGYGIPNFGAALGVENFATSDTFSVHPNPAKTMVAFSFSDQDYTASVAVYSVLGQKIIEKQITNQNPFLSVEALNSGLYFYTFDSESVHKTGKIIKQ</sequence>
<dbReference type="PIRSF" id="PIRSF037903">
    <property type="entry name" value="Subtilisin_rel_GFO_2223"/>
    <property type="match status" value="1"/>
</dbReference>
<dbReference type="PROSITE" id="PS51892">
    <property type="entry name" value="SUBTILASE"/>
    <property type="match status" value="1"/>
</dbReference>
<evidence type="ECO:0000256" key="1">
    <source>
        <dbReference type="ARBA" id="ARBA00011073"/>
    </source>
</evidence>
<evidence type="ECO:0000259" key="10">
    <source>
        <dbReference type="Pfam" id="PF18962"/>
    </source>
</evidence>
<dbReference type="InterPro" id="IPR015500">
    <property type="entry name" value="Peptidase_S8_subtilisin-rel"/>
</dbReference>
<dbReference type="Pfam" id="PF18962">
    <property type="entry name" value="Por_Secre_tail"/>
    <property type="match status" value="1"/>
</dbReference>
<evidence type="ECO:0000313" key="12">
    <source>
        <dbReference type="Proteomes" id="UP001595935"/>
    </source>
</evidence>
<dbReference type="PANTHER" id="PTHR43806">
    <property type="entry name" value="PEPTIDASE S8"/>
    <property type="match status" value="1"/>
</dbReference>
<dbReference type="Gene3D" id="3.40.50.200">
    <property type="entry name" value="Peptidase S8/S53 domain"/>
    <property type="match status" value="1"/>
</dbReference>
<evidence type="ECO:0000256" key="2">
    <source>
        <dbReference type="ARBA" id="ARBA00022670"/>
    </source>
</evidence>
<keyword evidence="12" id="KW-1185">Reference proteome</keyword>
<keyword evidence="5 6" id="KW-0720">Serine protease</keyword>
<evidence type="ECO:0000256" key="4">
    <source>
        <dbReference type="ARBA" id="ARBA00022801"/>
    </source>
</evidence>
<organism evidence="11 12">
    <name type="scientific">Flavobacterium branchiicola</name>
    <dbReference type="NCBI Taxonomy" id="1114875"/>
    <lineage>
        <taxon>Bacteria</taxon>
        <taxon>Pseudomonadati</taxon>
        <taxon>Bacteroidota</taxon>
        <taxon>Flavobacteriia</taxon>
        <taxon>Flavobacteriales</taxon>
        <taxon>Flavobacteriaceae</taxon>
        <taxon>Flavobacterium</taxon>
    </lineage>
</organism>
<dbReference type="NCBIfam" id="TIGR04183">
    <property type="entry name" value="Por_Secre_tail"/>
    <property type="match status" value="1"/>
</dbReference>
<dbReference type="InterPro" id="IPR036852">
    <property type="entry name" value="Peptidase_S8/S53_dom_sf"/>
</dbReference>
<feature type="domain" description="Secretion system C-terminal sorting" evidence="10">
    <location>
        <begin position="463"/>
        <end position="533"/>
    </location>
</feature>
<dbReference type="PANTHER" id="PTHR43806:SF67">
    <property type="entry name" value="EGF-LIKE DOMAIN-CONTAINING PROTEIN"/>
    <property type="match status" value="1"/>
</dbReference>
<dbReference type="SUPFAM" id="SSF52743">
    <property type="entry name" value="Subtilisin-like"/>
    <property type="match status" value="1"/>
</dbReference>
<comment type="similarity">
    <text evidence="1 6 7">Belongs to the peptidase S8 family.</text>
</comment>
<evidence type="ECO:0000256" key="5">
    <source>
        <dbReference type="ARBA" id="ARBA00022825"/>
    </source>
</evidence>
<feature type="signal peptide" evidence="8">
    <location>
        <begin position="1"/>
        <end position="18"/>
    </location>
</feature>
<name>A0ABV9PIN7_9FLAO</name>
<evidence type="ECO:0000259" key="9">
    <source>
        <dbReference type="Pfam" id="PF00082"/>
    </source>
</evidence>
<reference evidence="12" key="1">
    <citation type="journal article" date="2019" name="Int. J. Syst. Evol. Microbiol.">
        <title>The Global Catalogue of Microorganisms (GCM) 10K type strain sequencing project: providing services to taxonomists for standard genome sequencing and annotation.</title>
        <authorList>
            <consortium name="The Broad Institute Genomics Platform"/>
            <consortium name="The Broad Institute Genome Sequencing Center for Infectious Disease"/>
            <person name="Wu L."/>
            <person name="Ma J."/>
        </authorList>
    </citation>
    <scope>NUCLEOTIDE SEQUENCE [LARGE SCALE GENOMIC DNA]</scope>
    <source>
        <strain evidence="12">WYCCWR 13023</strain>
    </source>
</reference>
<comment type="caution">
    <text evidence="11">The sequence shown here is derived from an EMBL/GenBank/DDBJ whole genome shotgun (WGS) entry which is preliminary data.</text>
</comment>
<dbReference type="InterPro" id="IPR023828">
    <property type="entry name" value="Peptidase_S8_Ser-AS"/>
</dbReference>
<dbReference type="PROSITE" id="PS00138">
    <property type="entry name" value="SUBTILASE_SER"/>
    <property type="match status" value="1"/>
</dbReference>
<evidence type="ECO:0000256" key="7">
    <source>
        <dbReference type="RuleBase" id="RU003355"/>
    </source>
</evidence>
<feature type="domain" description="Peptidase S8/S53" evidence="9">
    <location>
        <begin position="168"/>
        <end position="442"/>
    </location>
</feature>
<feature type="active site" description="Charge relay system" evidence="6">
    <location>
        <position position="396"/>
    </location>
</feature>
<feature type="active site" description="Charge relay system" evidence="6">
    <location>
        <position position="217"/>
    </location>
</feature>